<organism evidence="1 2">
    <name type="scientific">Legionella pneumophila</name>
    <dbReference type="NCBI Taxonomy" id="446"/>
    <lineage>
        <taxon>Bacteria</taxon>
        <taxon>Pseudomonadati</taxon>
        <taxon>Pseudomonadota</taxon>
        <taxon>Gammaproteobacteria</taxon>
        <taxon>Legionellales</taxon>
        <taxon>Legionellaceae</taxon>
        <taxon>Legionella</taxon>
    </lineage>
</organism>
<reference evidence="1 2" key="1">
    <citation type="submission" date="2018-02" db="EMBL/GenBank/DDBJ databases">
        <title>Draft genome sequences of four Legionella pneumophila clinical strains isolated in Ontario.</title>
        <authorList>
            <person name="Fortuna A."/>
            <person name="Ramnarine R."/>
            <person name="Li A."/>
            <person name="Frantz C."/>
            <person name="Mallo G."/>
        </authorList>
    </citation>
    <scope>NUCLEOTIDE SEQUENCE [LARGE SCALE GENOMIC DNA]</scope>
    <source>
        <strain evidence="1 2">LG61</strain>
    </source>
</reference>
<dbReference type="EMBL" id="PQWY01000011">
    <property type="protein sequence ID" value="PPK30608.1"/>
    <property type="molecule type" value="Genomic_DNA"/>
</dbReference>
<dbReference type="OrthoDB" id="5648733at2"/>
<dbReference type="Proteomes" id="UP000239239">
    <property type="component" value="Unassembled WGS sequence"/>
</dbReference>
<gene>
    <name evidence="1" type="ORF">C3928_07535</name>
</gene>
<protein>
    <submittedName>
        <fullName evidence="1">Peptidase</fullName>
    </submittedName>
</protein>
<sequence length="97" mass="11092">MMSKFFNLKTGTLHSVESYAGAVKLPKQVSQESTRINEEILDNNGYPLMAPKLRRQNANQLRMFFSSENNTLLKGSYDLGDRSNRDLTEVTSIITYR</sequence>
<proteinExistence type="predicted"/>
<name>A0A2S6EZJ4_LEGPN</name>
<dbReference type="AlphaFoldDB" id="A0A2S6EZJ4"/>
<accession>A0A2S6EZJ4</accession>
<comment type="caution">
    <text evidence="1">The sequence shown here is derived from an EMBL/GenBank/DDBJ whole genome shotgun (WGS) entry which is preliminary data.</text>
</comment>
<dbReference type="RefSeq" id="WP_027221682.1">
    <property type="nucleotide sequence ID" value="NZ_CP017601.1"/>
</dbReference>
<evidence type="ECO:0000313" key="2">
    <source>
        <dbReference type="Proteomes" id="UP000239239"/>
    </source>
</evidence>
<evidence type="ECO:0000313" key="1">
    <source>
        <dbReference type="EMBL" id="PPK30608.1"/>
    </source>
</evidence>